<dbReference type="Pfam" id="PF00443">
    <property type="entry name" value="UCH"/>
    <property type="match status" value="1"/>
</dbReference>
<dbReference type="STRING" id="478820.A0A196SCB9"/>
<dbReference type="OrthoDB" id="426186at2759"/>
<protein>
    <submittedName>
        <fullName evidence="2">Ubiquitin carboxyl-terminal hydrolase family protein</fullName>
    </submittedName>
</protein>
<dbReference type="Gene3D" id="3.90.70.10">
    <property type="entry name" value="Cysteine proteinases"/>
    <property type="match status" value="2"/>
</dbReference>
<dbReference type="CDD" id="cd02257">
    <property type="entry name" value="Peptidase_C19"/>
    <property type="match status" value="1"/>
</dbReference>
<organism evidence="2 3">
    <name type="scientific">Blastocystis sp. subtype 1 (strain ATCC 50177 / NandII)</name>
    <dbReference type="NCBI Taxonomy" id="478820"/>
    <lineage>
        <taxon>Eukaryota</taxon>
        <taxon>Sar</taxon>
        <taxon>Stramenopiles</taxon>
        <taxon>Bigyra</taxon>
        <taxon>Opalozoa</taxon>
        <taxon>Opalinata</taxon>
        <taxon>Blastocystidae</taxon>
        <taxon>Blastocystis</taxon>
    </lineage>
</organism>
<dbReference type="SUPFAM" id="SSF54001">
    <property type="entry name" value="Cysteine proteinases"/>
    <property type="match status" value="1"/>
</dbReference>
<evidence type="ECO:0000259" key="1">
    <source>
        <dbReference type="PROSITE" id="PS50235"/>
    </source>
</evidence>
<dbReference type="PANTHER" id="PTHR24006">
    <property type="entry name" value="UBIQUITIN CARBOXYL-TERMINAL HYDROLASE"/>
    <property type="match status" value="1"/>
</dbReference>
<dbReference type="InterPro" id="IPR028889">
    <property type="entry name" value="USP"/>
</dbReference>
<accession>A0A196SCB9</accession>
<dbReference type="InterPro" id="IPR018200">
    <property type="entry name" value="USP_CS"/>
</dbReference>
<dbReference type="EMBL" id="LXWW01000346">
    <property type="protein sequence ID" value="OAO13654.1"/>
    <property type="molecule type" value="Genomic_DNA"/>
</dbReference>
<dbReference type="GO" id="GO:0004843">
    <property type="term" value="F:cysteine-type deubiquitinase activity"/>
    <property type="evidence" value="ECO:0007669"/>
    <property type="project" value="InterPro"/>
</dbReference>
<dbReference type="InterPro" id="IPR050164">
    <property type="entry name" value="Peptidase_C19"/>
</dbReference>
<keyword evidence="3" id="KW-1185">Reference proteome</keyword>
<evidence type="ECO:0000313" key="2">
    <source>
        <dbReference type="EMBL" id="OAO13654.1"/>
    </source>
</evidence>
<name>A0A196SCB9_BLAHN</name>
<gene>
    <name evidence="2" type="ORF">AV274_4628</name>
</gene>
<reference evidence="2 3" key="1">
    <citation type="submission" date="2016-05" db="EMBL/GenBank/DDBJ databases">
        <title>Nuclear genome of Blastocystis sp. subtype 1 NandII.</title>
        <authorList>
            <person name="Gentekaki E."/>
            <person name="Curtis B."/>
            <person name="Stairs C."/>
            <person name="Eme L."/>
            <person name="Herman E."/>
            <person name="Klimes V."/>
            <person name="Arias M.C."/>
            <person name="Elias M."/>
            <person name="Hilliou F."/>
            <person name="Klute M."/>
            <person name="Malik S.-B."/>
            <person name="Pightling A."/>
            <person name="Rachubinski R."/>
            <person name="Salas D."/>
            <person name="Schlacht A."/>
            <person name="Suga H."/>
            <person name="Archibald J."/>
            <person name="Ball S.G."/>
            <person name="Clark G."/>
            <person name="Dacks J."/>
            <person name="Van Der Giezen M."/>
            <person name="Tsaousis A."/>
            <person name="Roger A."/>
        </authorList>
    </citation>
    <scope>NUCLEOTIDE SEQUENCE [LARGE SCALE GENOMIC DNA]</scope>
    <source>
        <strain evidence="3">ATCC 50177 / NandII</strain>
    </source>
</reference>
<feature type="domain" description="USP" evidence="1">
    <location>
        <begin position="962"/>
        <end position="1719"/>
    </location>
</feature>
<dbReference type="InterPro" id="IPR038765">
    <property type="entry name" value="Papain-like_cys_pep_sf"/>
</dbReference>
<keyword evidence="2" id="KW-0378">Hydrolase</keyword>
<dbReference type="GO" id="GO:0005634">
    <property type="term" value="C:nucleus"/>
    <property type="evidence" value="ECO:0007669"/>
    <property type="project" value="TreeGrafter"/>
</dbReference>
<dbReference type="Proteomes" id="UP000078348">
    <property type="component" value="Unassembled WGS sequence"/>
</dbReference>
<dbReference type="GO" id="GO:0016579">
    <property type="term" value="P:protein deubiquitination"/>
    <property type="evidence" value="ECO:0007669"/>
    <property type="project" value="InterPro"/>
</dbReference>
<dbReference type="PROSITE" id="PS50235">
    <property type="entry name" value="USP_3"/>
    <property type="match status" value="1"/>
</dbReference>
<comment type="caution">
    <text evidence="2">The sequence shown here is derived from an EMBL/GenBank/DDBJ whole genome shotgun (WGS) entry which is preliminary data.</text>
</comment>
<proteinExistence type="predicted"/>
<dbReference type="PROSITE" id="PS00973">
    <property type="entry name" value="USP_2"/>
    <property type="match status" value="1"/>
</dbReference>
<dbReference type="GO" id="GO:0005829">
    <property type="term" value="C:cytosol"/>
    <property type="evidence" value="ECO:0007669"/>
    <property type="project" value="TreeGrafter"/>
</dbReference>
<sequence length="1780" mass="199944">MSQATKADIELKGETWVQFITLIRMVGEKKYSEKAKQRVRNSVASATSDLDLFFKQLKERSDVYQSPFFVPELIRVLTQVFTYRNVPLFNGFVCDFLPVYLQYLCLIPDDLSQKDLPRLLEMLCLSYPIHRAVLQTLQPLFIELFRCVADLKKGPQQKELLGFFQELNYLYPDMHLFRALHHFQVSCDPFDEAAIGKKLKNHYMVCWNTASYPRNPPNGEYLTEDEDTIAIRACYAMPMTPEGAGDGEWLSVKQTTGNLFSGVLHLPRSGEPSDEVVCVFESRNQVLYWVCPTCNAQNNGMSRCTVCNAALPDAVRSEGLVSMRYVYPGRFLNHSYITQSADPMIPNVYVRYDLPPRESVDFMQGDLSVKEEALFQLYPRYSLHGVFPPSLSSFNSVLVSLLLPLGDASTVVFSSDILQVLFTGGEAPCLDVVVDRSRVAKFSNLFCLDETGVNAQEMVYRVPFNPELICCIHYSVYSPQHVIVQINSNILKLKVVQPIENSAEHIASVKLTNQPQGGAEGNVGVLGILYYTFSSKESWVAIPRTGTLFTMMGGRVMVEGGLQGRNENIPEGCLRCAMTLTSETEAVDRPWSSFMETDRRIRRARNVHMYNEFCFFNGVASFDLCVNWDEEKRCCYLGYGARKGVLYWKMAVPPKLFAAEFSLAPRTRGSYCIWWISNQTLPSHMYLCVLGDEIAKHLAQREEAGEVEVDFRLSFPVAFVVLYCRADQSTCLQYGTTRVVQRPTQEGGNKYCLAFWPSCSIETTAEMEVRIESNAEGLAVQANGTRVLEDQTLLLPEEMTAPEMMAVTGFMGVDTTIHSFRLGTTELMTAKSILACSSSPVLSNVGFMATSQKFSVTPCKVKYRNRVAYASADPKLKNPKQYDVEGGVFALDRTARNYAVVGRDRARRFVFYMEIHVDVPTRNSLSVFQDMECSVKRVQQRRDTTCSCFVNNRLIAFEKNSSGLVNSSNTCFQNSVLQLLFHSDSLKRAVFSFYRAYTASGCDKTTDAFLCVKELVDVLTQLQVSVRCGVFNSLMLVLEKRFEIGYQDDVCEYLEYLLDCVDTCYKSLKKEGDNRRNPVNLIQRKQKAVLTCRCGKTRRPIADAKENVSQLSYINLTSMLYPVTGISFEVCSSYTPASRPFVTSLYVFDYREKPVFMAIERDPSKTPFAALCLSKSKKAPSCLSSVKSFHSYSSSFLFSKLFTRRFGYTEAREGVKENDNQLVVDVLVREVLTNMPPVSQTNNGQFLSVGVFSVNEVEYELFMKCVDYATLSDTGSAYTLAFTKEGSRFAQLPARLDSPYSFLAQVTNPSYITCTSAKGGKPVGPVYTLYSGDTKDAVVAEDGSLAIEDADHKQRIAFYIGTTLSSRVDIESAQRECITALCELLCNQKSVHQGTLCMTPEEITIYDETDLQAYRFACTTSDVAVTSIEFEGEWYAFVAADPIPSSDHRQMEDRLFMSGGKSLHLVVADMTPDCTKQEAHFFRQSDAKTVPVDAVYLSSESHSILFVPSGPGFEGCYFTLEQLDPHVRTVYTGYQKTHAITNEVTGILYAGFSLSYTVYAPSVSILSVNSMLVNSLDLQDTPVEDDTCCASCGSPLCKREEIVEYPEYLPFSISRTFFSKNYTMVKDCSHVEVNPLIEVQNESYALFSIVVHVGYSFDSGHYVAYCRHSDDGNNGSAENAENMWNLFNDDVVYPRTWGEVVTEISSYGTSPYLAVYRRVSSLPAPNPSALLPSYLGEIPSIDEYDMSFMEEAEASNDQLLREVDTAPFVLNDIHAKLMDV</sequence>
<evidence type="ECO:0000313" key="3">
    <source>
        <dbReference type="Proteomes" id="UP000078348"/>
    </source>
</evidence>
<dbReference type="InterPro" id="IPR001394">
    <property type="entry name" value="Peptidase_C19_UCH"/>
</dbReference>